<dbReference type="EMBL" id="JBHTEK010000003">
    <property type="protein sequence ID" value="MFC7670533.1"/>
    <property type="molecule type" value="Genomic_DNA"/>
</dbReference>
<keyword evidence="4" id="KW-1185">Reference proteome</keyword>
<feature type="compositionally biased region" description="Basic and acidic residues" evidence="1">
    <location>
        <begin position="11"/>
        <end position="20"/>
    </location>
</feature>
<proteinExistence type="predicted"/>
<reference evidence="4" key="2">
    <citation type="journal article" date="2019" name="Int. J. Syst. Evol. Microbiol.">
        <title>The Global Catalogue of Microorganisms (GCM) 10K type strain sequencing project: providing services to taxonomists for standard genome sequencing and annotation.</title>
        <authorList>
            <consortium name="The Broad Institute Genomics Platform"/>
            <consortium name="The Broad Institute Genome Sequencing Center for Infectious Disease"/>
            <person name="Wu L."/>
            <person name="Ma J."/>
        </authorList>
    </citation>
    <scope>NUCLEOTIDE SEQUENCE [LARGE SCALE GENOMIC DNA]</scope>
    <source>
        <strain evidence="4">JCM 19635</strain>
    </source>
</reference>
<feature type="region of interest" description="Disordered" evidence="1">
    <location>
        <begin position="1"/>
        <end position="52"/>
    </location>
</feature>
<reference evidence="2" key="3">
    <citation type="submission" date="2024-09" db="EMBL/GenBank/DDBJ databases">
        <authorList>
            <person name="Sun Q."/>
            <person name="Mori K."/>
        </authorList>
    </citation>
    <scope>NUCLEOTIDE SEQUENCE</scope>
    <source>
        <strain evidence="2">JCM 19635</strain>
    </source>
</reference>
<evidence type="ECO:0000313" key="3">
    <source>
        <dbReference type="EMBL" id="MFC7670696.1"/>
    </source>
</evidence>
<accession>A0ABW2UDX3</accession>
<dbReference type="Proteomes" id="UP001596513">
    <property type="component" value="Unassembled WGS sequence"/>
</dbReference>
<dbReference type="RefSeq" id="WP_380206246.1">
    <property type="nucleotide sequence ID" value="NZ_JBHTEK010000003.1"/>
</dbReference>
<comment type="caution">
    <text evidence="2">The sequence shown here is derived from an EMBL/GenBank/DDBJ whole genome shotgun (WGS) entry which is preliminary data.</text>
</comment>
<dbReference type="EMBL" id="JBHTEK010000003">
    <property type="protein sequence ID" value="MFC7670696.1"/>
    <property type="molecule type" value="Genomic_DNA"/>
</dbReference>
<name>A0ABW2UDX3_9BACT</name>
<evidence type="ECO:0000256" key="1">
    <source>
        <dbReference type="SAM" id="MobiDB-lite"/>
    </source>
</evidence>
<gene>
    <name evidence="2" type="ORF">ACFQT0_26510</name>
    <name evidence="3" type="ORF">ACFQT0_27430</name>
</gene>
<feature type="compositionally biased region" description="Low complexity" evidence="1">
    <location>
        <begin position="35"/>
        <end position="52"/>
    </location>
</feature>
<organism evidence="2 4">
    <name type="scientific">Hymenobacter humi</name>
    <dbReference type="NCBI Taxonomy" id="1411620"/>
    <lineage>
        <taxon>Bacteria</taxon>
        <taxon>Pseudomonadati</taxon>
        <taxon>Bacteroidota</taxon>
        <taxon>Cytophagia</taxon>
        <taxon>Cytophagales</taxon>
        <taxon>Hymenobacteraceae</taxon>
        <taxon>Hymenobacter</taxon>
    </lineage>
</organism>
<evidence type="ECO:0000313" key="2">
    <source>
        <dbReference type="EMBL" id="MFC7670533.1"/>
    </source>
</evidence>
<reference evidence="2" key="1">
    <citation type="journal article" date="2014" name="Int. J. Syst. Evol. Microbiol.">
        <title>Complete genome of a new Firmicutes species belonging to the dominant human colonic microbiota ('Ruminococcus bicirculans') reveals two chromosomes and a selective capacity to utilize plant glucans.</title>
        <authorList>
            <consortium name="NISC Comparative Sequencing Program"/>
            <person name="Wegmann U."/>
            <person name="Louis P."/>
            <person name="Goesmann A."/>
            <person name="Henrissat B."/>
            <person name="Duncan S.H."/>
            <person name="Flint H.J."/>
        </authorList>
    </citation>
    <scope>NUCLEOTIDE SEQUENCE</scope>
    <source>
        <strain evidence="2">JCM 19635</strain>
    </source>
</reference>
<evidence type="ECO:0000313" key="4">
    <source>
        <dbReference type="Proteomes" id="UP001596513"/>
    </source>
</evidence>
<sequence length="52" mass="5258">MAGHDVGQQLDGHHGKHDAGGKVQNGTADGRARGRMMATTAPTTMTAAGTRA</sequence>
<protein>
    <submittedName>
        <fullName evidence="2">Uncharacterized protein</fullName>
    </submittedName>
</protein>